<proteinExistence type="inferred from homology"/>
<keyword evidence="3 11" id="KW-0235">DNA replication</keyword>
<comment type="function">
    <text evidence="11">Acts as component of the MCM2-7 complex (MCM complex) which is the replicative helicase essential for 'once per cell cycle' DNA replication initiation and elongation in eukaryotic cells. The active ATPase sites in the MCM2-7 ring are formed through the interaction surfaces of two neighboring subunits such that a critical structure of a conserved arginine finger motif is provided in trans relative to the ATP-binding site of the Walker A box of the adjacent subunit. The six ATPase active sites, however, are likely to contribute differentially to the complex helicase activity.</text>
</comment>
<dbReference type="Gene3D" id="2.40.50.140">
    <property type="entry name" value="Nucleic acid-binding proteins"/>
    <property type="match status" value="1"/>
</dbReference>
<dbReference type="InterPro" id="IPR027417">
    <property type="entry name" value="P-loop_NTPase"/>
</dbReference>
<dbReference type="SUPFAM" id="SSF50249">
    <property type="entry name" value="Nucleic acid-binding proteins"/>
    <property type="match status" value="1"/>
</dbReference>
<evidence type="ECO:0000256" key="11">
    <source>
        <dbReference type="RuleBase" id="RU368061"/>
    </source>
</evidence>
<evidence type="ECO:0000256" key="10">
    <source>
        <dbReference type="RuleBase" id="RU004070"/>
    </source>
</evidence>
<keyword evidence="15" id="KW-1185">Reference proteome</keyword>
<evidence type="ECO:0000313" key="15">
    <source>
        <dbReference type="Proteomes" id="UP000724874"/>
    </source>
</evidence>
<evidence type="ECO:0000256" key="9">
    <source>
        <dbReference type="ARBA" id="ARBA00023242"/>
    </source>
</evidence>
<name>A0A9P5NVK9_GYMJU</name>
<accession>A0A9P5NVK9</accession>
<dbReference type="GO" id="GO:0031261">
    <property type="term" value="C:DNA replication preinitiation complex"/>
    <property type="evidence" value="ECO:0007669"/>
    <property type="project" value="UniProtKB-ARBA"/>
</dbReference>
<dbReference type="InterPro" id="IPR001208">
    <property type="entry name" value="MCM_dom"/>
</dbReference>
<feature type="compositionally biased region" description="Low complexity" evidence="12">
    <location>
        <begin position="720"/>
        <end position="732"/>
    </location>
</feature>
<dbReference type="Pfam" id="PF14551">
    <property type="entry name" value="MCM_N"/>
    <property type="match status" value="1"/>
</dbReference>
<reference evidence="14" key="1">
    <citation type="submission" date="2020-11" db="EMBL/GenBank/DDBJ databases">
        <authorList>
            <consortium name="DOE Joint Genome Institute"/>
            <person name="Ahrendt S."/>
            <person name="Riley R."/>
            <person name="Andreopoulos W."/>
            <person name="LaButti K."/>
            <person name="Pangilinan J."/>
            <person name="Ruiz-duenas F.J."/>
            <person name="Barrasa J.M."/>
            <person name="Sanchez-Garcia M."/>
            <person name="Camarero S."/>
            <person name="Miyauchi S."/>
            <person name="Serrano A."/>
            <person name="Linde D."/>
            <person name="Babiker R."/>
            <person name="Drula E."/>
            <person name="Ayuso-Fernandez I."/>
            <person name="Pacheco R."/>
            <person name="Padilla G."/>
            <person name="Ferreira P."/>
            <person name="Barriuso J."/>
            <person name="Kellner H."/>
            <person name="Castanera R."/>
            <person name="Alfaro M."/>
            <person name="Ramirez L."/>
            <person name="Pisabarro A.G."/>
            <person name="Kuo A."/>
            <person name="Tritt A."/>
            <person name="Lipzen A."/>
            <person name="He G."/>
            <person name="Yan M."/>
            <person name="Ng V."/>
            <person name="Cullen D."/>
            <person name="Martin F."/>
            <person name="Rosso M.-N."/>
            <person name="Henrissat B."/>
            <person name="Hibbett D."/>
            <person name="Martinez A.T."/>
            <person name="Grigoriev I.V."/>
        </authorList>
    </citation>
    <scope>NUCLEOTIDE SEQUENCE</scope>
    <source>
        <strain evidence="14">AH 44721</strain>
    </source>
</reference>
<keyword evidence="7 10" id="KW-0067">ATP-binding</keyword>
<evidence type="ECO:0000256" key="8">
    <source>
        <dbReference type="ARBA" id="ARBA00023125"/>
    </source>
</evidence>
<dbReference type="EC" id="3.6.4.12" evidence="11"/>
<comment type="catalytic activity">
    <reaction evidence="11">
        <text>ATP + H2O = ADP + phosphate + H(+)</text>
        <dbReference type="Rhea" id="RHEA:13065"/>
        <dbReference type="ChEBI" id="CHEBI:15377"/>
        <dbReference type="ChEBI" id="CHEBI:15378"/>
        <dbReference type="ChEBI" id="CHEBI:30616"/>
        <dbReference type="ChEBI" id="CHEBI:43474"/>
        <dbReference type="ChEBI" id="CHEBI:456216"/>
        <dbReference type="EC" id="3.6.4.12"/>
    </reaction>
</comment>
<evidence type="ECO:0000256" key="2">
    <source>
        <dbReference type="ARBA" id="ARBA00008010"/>
    </source>
</evidence>
<comment type="subcellular location">
    <subcellularLocation>
        <location evidence="1 11">Nucleus</location>
    </subcellularLocation>
</comment>
<dbReference type="PROSITE" id="PS00847">
    <property type="entry name" value="MCM_1"/>
    <property type="match status" value="1"/>
</dbReference>
<dbReference type="SUPFAM" id="SSF52540">
    <property type="entry name" value="P-loop containing nucleoside triphosphate hydrolases"/>
    <property type="match status" value="1"/>
</dbReference>
<dbReference type="PANTHER" id="PTHR11630:SF46">
    <property type="entry name" value="DNA REPLICATION LICENSING FACTOR MCM3-RELATED"/>
    <property type="match status" value="1"/>
</dbReference>
<evidence type="ECO:0000256" key="6">
    <source>
        <dbReference type="ARBA" id="ARBA00022806"/>
    </source>
</evidence>
<evidence type="ECO:0000256" key="12">
    <source>
        <dbReference type="SAM" id="MobiDB-lite"/>
    </source>
</evidence>
<evidence type="ECO:0000256" key="3">
    <source>
        <dbReference type="ARBA" id="ARBA00022705"/>
    </source>
</evidence>
<dbReference type="EMBL" id="JADNYJ010000022">
    <property type="protein sequence ID" value="KAF8905467.1"/>
    <property type="molecule type" value="Genomic_DNA"/>
</dbReference>
<dbReference type="GO" id="GO:0006271">
    <property type="term" value="P:DNA strand elongation involved in DNA replication"/>
    <property type="evidence" value="ECO:0007669"/>
    <property type="project" value="TreeGrafter"/>
</dbReference>
<feature type="compositionally biased region" description="Low complexity" evidence="12">
    <location>
        <begin position="167"/>
        <end position="181"/>
    </location>
</feature>
<dbReference type="Gene3D" id="2.20.28.10">
    <property type="match status" value="1"/>
</dbReference>
<evidence type="ECO:0000256" key="4">
    <source>
        <dbReference type="ARBA" id="ARBA00022741"/>
    </source>
</evidence>
<dbReference type="Gene3D" id="3.40.50.300">
    <property type="entry name" value="P-loop containing nucleotide triphosphate hydrolases"/>
    <property type="match status" value="1"/>
</dbReference>
<dbReference type="Pfam" id="PF17207">
    <property type="entry name" value="MCM_OB"/>
    <property type="match status" value="1"/>
</dbReference>
<evidence type="ECO:0000313" key="14">
    <source>
        <dbReference type="EMBL" id="KAF8905467.1"/>
    </source>
</evidence>
<dbReference type="InterPro" id="IPR033762">
    <property type="entry name" value="MCM_OB"/>
</dbReference>
<dbReference type="Pfam" id="PF00493">
    <property type="entry name" value="MCM"/>
    <property type="match status" value="1"/>
</dbReference>
<dbReference type="InterPro" id="IPR056575">
    <property type="entry name" value="WH_MCM3_C"/>
</dbReference>
<dbReference type="SMART" id="SM00382">
    <property type="entry name" value="AAA"/>
    <property type="match status" value="1"/>
</dbReference>
<dbReference type="InterPro" id="IPR003593">
    <property type="entry name" value="AAA+_ATPase"/>
</dbReference>
<keyword evidence="8 10" id="KW-0238">DNA-binding</keyword>
<dbReference type="GO" id="GO:0042555">
    <property type="term" value="C:MCM complex"/>
    <property type="evidence" value="ECO:0007669"/>
    <property type="project" value="UniProtKB-UniRule"/>
</dbReference>
<dbReference type="PANTHER" id="PTHR11630">
    <property type="entry name" value="DNA REPLICATION LICENSING FACTOR MCM FAMILY MEMBER"/>
    <property type="match status" value="1"/>
</dbReference>
<dbReference type="SMART" id="SM00350">
    <property type="entry name" value="MCM"/>
    <property type="match status" value="1"/>
</dbReference>
<dbReference type="InterPro" id="IPR008046">
    <property type="entry name" value="Mcm3"/>
</dbReference>
<keyword evidence="6 11" id="KW-0347">Helicase</keyword>
<gene>
    <name evidence="14" type="ORF">CPB84DRAFT_1771490</name>
</gene>
<protein>
    <recommendedName>
        <fullName evidence="11">DNA replication licensing factor MCM3</fullName>
        <ecNumber evidence="11">3.6.4.12</ecNumber>
    </recommendedName>
</protein>
<dbReference type="Proteomes" id="UP000724874">
    <property type="component" value="Unassembled WGS sequence"/>
</dbReference>
<dbReference type="InterPro" id="IPR041562">
    <property type="entry name" value="MCM_lid"/>
</dbReference>
<dbReference type="GO" id="GO:0016787">
    <property type="term" value="F:hydrolase activity"/>
    <property type="evidence" value="ECO:0007669"/>
    <property type="project" value="UniProtKB-KW"/>
</dbReference>
<dbReference type="Gene3D" id="3.30.1640.10">
    <property type="entry name" value="mini-chromosome maintenance (MCM) complex, chain A, domain 1"/>
    <property type="match status" value="1"/>
</dbReference>
<comment type="similarity">
    <text evidence="2 10">Belongs to the MCM family.</text>
</comment>
<feature type="region of interest" description="Disordered" evidence="12">
    <location>
        <begin position="163"/>
        <end position="183"/>
    </location>
</feature>
<dbReference type="GO" id="GO:0000727">
    <property type="term" value="P:double-strand break repair via break-induced replication"/>
    <property type="evidence" value="ECO:0007669"/>
    <property type="project" value="TreeGrafter"/>
</dbReference>
<feature type="compositionally biased region" description="Acidic residues" evidence="12">
    <location>
        <begin position="699"/>
        <end position="713"/>
    </location>
</feature>
<dbReference type="GO" id="GO:0006279">
    <property type="term" value="P:premeiotic DNA replication"/>
    <property type="evidence" value="ECO:0007669"/>
    <property type="project" value="UniProtKB-ARBA"/>
</dbReference>
<comment type="subunit">
    <text evidence="11">Component of the MCM2-7 complex.</text>
</comment>
<evidence type="ECO:0000256" key="1">
    <source>
        <dbReference type="ARBA" id="ARBA00004123"/>
    </source>
</evidence>
<dbReference type="GO" id="GO:1902975">
    <property type="term" value="P:mitotic DNA replication initiation"/>
    <property type="evidence" value="ECO:0007669"/>
    <property type="project" value="TreeGrafter"/>
</dbReference>
<sequence length="843" mass="93070">MSLLDDAVPQDEQLRDRSRIFERFLESDSAIYNYKDEIQRMLRTDQTRLIVNIDDLRDFDRDSANGLLKQPSDYLPAFDEALKSVVQHVFNPEKHDIDSKTYHVGFSGSFGDHHVTPRTLQAVHLGKMISLEGIITRCSLVRPKMLKSVHYCPETGAFHSREYRDATSSSSNLPPTTSLLPQTDDEGHALQTEYGLCHFQDHQRISIQEMPERAPAGQLPRSTDIILDDDLVDKCKPGDRIQLVGVYRSVGGGASGAFKSLIVANNINLLSSKIGGGIAQTALTDTDIRTINQLSKRSDIFSLLSESLAPSIFGHEHIKRAILLLLLGGAEKNLPNGTHIRGDINLLMVGDPSTAKSQLLRFVLGTAPLAIATTGRGSSGVGLTAAVTTDKETGERRLEAGAMVLADRGVVCIDEFDKMSDIDRVAIHEVMEQQTVTIAKAGIHTSLNARCSVVAAANPIYGQYDIHKDPHKNIALPDSLLSRFDLLFIVTDDVEEKRDRTIADHVLRMHRYLPPGVEEGTPVHDILSQPLSVEDPGSNAENEAADTSPFEKFDPLLHLAAQSRPGRQTRSNKPKKMEILSITFVKKYIQYAKSRPAPVLTKGAADHIVDVYANLRNEGMEGNKKKTSPLTARTLETLIRLSTAHAKARLSAKVEKADTKRAEEIMRFALFREVPKRQRRKKRKLNSGAAVRKGSDADGSNDGETDESEDEQEPAERMTSPPASRSRSSAPPAAQPPKDPIWGDDSQDITMAVDHPMPTAVPGPTGDGRARPHRLQLFRSRVSKIFATKLQDEETIYLKKLLEFVNEGMPTESLFGTAEATQICEIMGENDELMISEGIVYKV</sequence>
<dbReference type="GO" id="GO:0043596">
    <property type="term" value="C:nuclear replication fork"/>
    <property type="evidence" value="ECO:0007669"/>
    <property type="project" value="UniProtKB-ARBA"/>
</dbReference>
<dbReference type="AlphaFoldDB" id="A0A9P5NVK9"/>
<dbReference type="InterPro" id="IPR027925">
    <property type="entry name" value="MCM_N"/>
</dbReference>
<dbReference type="GO" id="GO:0017116">
    <property type="term" value="F:single-stranded DNA helicase activity"/>
    <property type="evidence" value="ECO:0007669"/>
    <property type="project" value="TreeGrafter"/>
</dbReference>
<dbReference type="GO" id="GO:0005524">
    <property type="term" value="F:ATP binding"/>
    <property type="evidence" value="ECO:0007669"/>
    <property type="project" value="UniProtKB-UniRule"/>
</dbReference>
<keyword evidence="4 10" id="KW-0547">Nucleotide-binding</keyword>
<evidence type="ECO:0000256" key="7">
    <source>
        <dbReference type="ARBA" id="ARBA00022840"/>
    </source>
</evidence>
<dbReference type="PROSITE" id="PS50051">
    <property type="entry name" value="MCM_2"/>
    <property type="match status" value="1"/>
</dbReference>
<dbReference type="InterPro" id="IPR018525">
    <property type="entry name" value="MCM_CS"/>
</dbReference>
<evidence type="ECO:0000256" key="5">
    <source>
        <dbReference type="ARBA" id="ARBA00022801"/>
    </source>
</evidence>
<dbReference type="Pfam" id="PF17855">
    <property type="entry name" value="MCM_lid"/>
    <property type="match status" value="1"/>
</dbReference>
<feature type="region of interest" description="Disordered" evidence="12">
    <location>
        <begin position="676"/>
        <end position="749"/>
    </location>
</feature>
<dbReference type="InterPro" id="IPR012340">
    <property type="entry name" value="NA-bd_OB-fold"/>
</dbReference>
<feature type="domain" description="MCM C-terminal AAA(+) ATPase" evidence="13">
    <location>
        <begin position="300"/>
        <end position="506"/>
    </location>
</feature>
<keyword evidence="5 11" id="KW-0378">Hydrolase</keyword>
<dbReference type="Pfam" id="PF23191">
    <property type="entry name" value="WHD_MCM3_C"/>
    <property type="match status" value="1"/>
</dbReference>
<dbReference type="OrthoDB" id="1882346at2759"/>
<dbReference type="GO" id="GO:0003697">
    <property type="term" value="F:single-stranded DNA binding"/>
    <property type="evidence" value="ECO:0007669"/>
    <property type="project" value="TreeGrafter"/>
</dbReference>
<dbReference type="GO" id="GO:0005656">
    <property type="term" value="C:nuclear pre-replicative complex"/>
    <property type="evidence" value="ECO:0007669"/>
    <property type="project" value="UniProtKB-ARBA"/>
</dbReference>
<keyword evidence="9 11" id="KW-0539">Nucleus</keyword>
<dbReference type="PRINTS" id="PR01659">
    <property type="entry name" value="MCMPROTEIN3"/>
</dbReference>
<comment type="caution">
    <text evidence="14">The sequence shown here is derived from an EMBL/GenBank/DDBJ whole genome shotgun (WGS) entry which is preliminary data.</text>
</comment>
<dbReference type="InterPro" id="IPR031327">
    <property type="entry name" value="MCM"/>
</dbReference>
<organism evidence="14 15">
    <name type="scientific">Gymnopilus junonius</name>
    <name type="common">Spectacular rustgill mushroom</name>
    <name type="synonym">Gymnopilus spectabilis subsp. junonius</name>
    <dbReference type="NCBI Taxonomy" id="109634"/>
    <lineage>
        <taxon>Eukaryota</taxon>
        <taxon>Fungi</taxon>
        <taxon>Dikarya</taxon>
        <taxon>Basidiomycota</taxon>
        <taxon>Agaricomycotina</taxon>
        <taxon>Agaricomycetes</taxon>
        <taxon>Agaricomycetidae</taxon>
        <taxon>Agaricales</taxon>
        <taxon>Agaricineae</taxon>
        <taxon>Hymenogastraceae</taxon>
        <taxon>Gymnopilus</taxon>
    </lineage>
</organism>
<dbReference type="PRINTS" id="PR01657">
    <property type="entry name" value="MCMFAMILY"/>
</dbReference>
<evidence type="ECO:0000259" key="13">
    <source>
        <dbReference type="PROSITE" id="PS50051"/>
    </source>
</evidence>